<reference evidence="1" key="1">
    <citation type="submission" date="2023-04" db="EMBL/GenBank/DDBJ databases">
        <title>A chromosome-level genome assembly of the parasitoid wasp Eretmocerus hayati.</title>
        <authorList>
            <person name="Zhong Y."/>
            <person name="Liu S."/>
            <person name="Liu Y."/>
        </authorList>
    </citation>
    <scope>NUCLEOTIDE SEQUENCE</scope>
    <source>
        <strain evidence="1">ZJU_SS_LIU_2023</strain>
    </source>
</reference>
<name>A0ACC2N3H5_9HYME</name>
<evidence type="ECO:0000313" key="2">
    <source>
        <dbReference type="Proteomes" id="UP001239111"/>
    </source>
</evidence>
<accession>A0ACC2N3H5</accession>
<dbReference type="Proteomes" id="UP001239111">
    <property type="component" value="Chromosome 4"/>
</dbReference>
<proteinExistence type="predicted"/>
<comment type="caution">
    <text evidence="1">The sequence shown here is derived from an EMBL/GenBank/DDBJ whole genome shotgun (WGS) entry which is preliminary data.</text>
</comment>
<organism evidence="1 2">
    <name type="scientific">Eretmocerus hayati</name>
    <dbReference type="NCBI Taxonomy" id="131215"/>
    <lineage>
        <taxon>Eukaryota</taxon>
        <taxon>Metazoa</taxon>
        <taxon>Ecdysozoa</taxon>
        <taxon>Arthropoda</taxon>
        <taxon>Hexapoda</taxon>
        <taxon>Insecta</taxon>
        <taxon>Pterygota</taxon>
        <taxon>Neoptera</taxon>
        <taxon>Endopterygota</taxon>
        <taxon>Hymenoptera</taxon>
        <taxon>Apocrita</taxon>
        <taxon>Proctotrupomorpha</taxon>
        <taxon>Chalcidoidea</taxon>
        <taxon>Aphelinidae</taxon>
        <taxon>Aphelininae</taxon>
        <taxon>Eretmocerus</taxon>
    </lineage>
</organism>
<keyword evidence="2" id="KW-1185">Reference proteome</keyword>
<sequence>MASEKYLVDFNDGQSRIIEKDDIISRHSKVGLKKGQEISFWLSEDGEESCNIVKGVIFAVSSSTSARIVHESRVKKILDHQKITKESPLKVKALRDNQKDKKGPNSWIADQVEDLMRDLDQAIALEEAGKEMLSSAKQKLIFMNDAIYEPPKNEAVDYAGSQNSKPSSPEIINDIRPTSRRVSYKLPSDSDEEEELNPIPAKKQKLVGDYGSSEDDSDEN</sequence>
<dbReference type="EMBL" id="CM056744">
    <property type="protein sequence ID" value="KAJ8664230.1"/>
    <property type="molecule type" value="Genomic_DNA"/>
</dbReference>
<protein>
    <submittedName>
        <fullName evidence="1">Uncharacterized protein</fullName>
    </submittedName>
</protein>
<gene>
    <name evidence="1" type="ORF">QAD02_005892</name>
</gene>
<evidence type="ECO:0000313" key="1">
    <source>
        <dbReference type="EMBL" id="KAJ8664230.1"/>
    </source>
</evidence>